<gene>
    <name evidence="3" type="ORF">DTER00134_LOCUS10304</name>
</gene>
<feature type="coiled-coil region" evidence="1">
    <location>
        <begin position="99"/>
        <end position="130"/>
    </location>
</feature>
<dbReference type="AlphaFoldDB" id="A0A7S3QWM3"/>
<evidence type="ECO:0000313" key="3">
    <source>
        <dbReference type="EMBL" id="CAE0495231.1"/>
    </source>
</evidence>
<evidence type="ECO:0000256" key="1">
    <source>
        <dbReference type="SAM" id="Coils"/>
    </source>
</evidence>
<proteinExistence type="predicted"/>
<feature type="compositionally biased region" description="Low complexity" evidence="2">
    <location>
        <begin position="263"/>
        <end position="278"/>
    </location>
</feature>
<feature type="region of interest" description="Disordered" evidence="2">
    <location>
        <begin position="923"/>
        <end position="1035"/>
    </location>
</feature>
<feature type="compositionally biased region" description="Low complexity" evidence="2">
    <location>
        <begin position="987"/>
        <end position="1017"/>
    </location>
</feature>
<feature type="compositionally biased region" description="Low complexity" evidence="2">
    <location>
        <begin position="957"/>
        <end position="979"/>
    </location>
</feature>
<name>A0A7S3QWM3_DUNTE</name>
<reference evidence="3" key="1">
    <citation type="submission" date="2021-01" db="EMBL/GenBank/DDBJ databases">
        <authorList>
            <person name="Corre E."/>
            <person name="Pelletier E."/>
            <person name="Niang G."/>
            <person name="Scheremetjew M."/>
            <person name="Finn R."/>
            <person name="Kale V."/>
            <person name="Holt S."/>
            <person name="Cochrane G."/>
            <person name="Meng A."/>
            <person name="Brown T."/>
            <person name="Cohen L."/>
        </authorList>
    </citation>
    <scope>NUCLEOTIDE SEQUENCE</scope>
    <source>
        <strain evidence="3">CCMP1320</strain>
    </source>
</reference>
<feature type="region of interest" description="Disordered" evidence="2">
    <location>
        <begin position="318"/>
        <end position="339"/>
    </location>
</feature>
<protein>
    <submittedName>
        <fullName evidence="3">Uncharacterized protein</fullName>
    </submittedName>
</protein>
<feature type="region of interest" description="Disordered" evidence="2">
    <location>
        <begin position="228"/>
        <end position="278"/>
    </location>
</feature>
<organism evidence="3">
    <name type="scientific">Dunaliella tertiolecta</name>
    <name type="common">Green alga</name>
    <dbReference type="NCBI Taxonomy" id="3047"/>
    <lineage>
        <taxon>Eukaryota</taxon>
        <taxon>Viridiplantae</taxon>
        <taxon>Chlorophyta</taxon>
        <taxon>core chlorophytes</taxon>
        <taxon>Chlorophyceae</taxon>
        <taxon>CS clade</taxon>
        <taxon>Chlamydomonadales</taxon>
        <taxon>Dunaliellaceae</taxon>
        <taxon>Dunaliella</taxon>
    </lineage>
</organism>
<feature type="compositionally biased region" description="Low complexity" evidence="2">
    <location>
        <begin position="849"/>
        <end position="862"/>
    </location>
</feature>
<feature type="region of interest" description="Disordered" evidence="2">
    <location>
        <begin position="611"/>
        <end position="633"/>
    </location>
</feature>
<feature type="compositionally biased region" description="Basic and acidic residues" evidence="2">
    <location>
        <begin position="228"/>
        <end position="262"/>
    </location>
</feature>
<sequence length="1048" mass="118216">MSEMKDQLARSDSTIAACGLKDSHDRRAAAAELARSIPALLHYLELEKEERVHLCLAKSGKRTEWEGWTTGKPSLGPHKALHASKLPRGLESVACIPALKAAQKRANSLRAEWEEALQIKRWEVQQLSNDATYAHLEAVFDAHHDRILAHEKGVTRMSVVGFLGVLRESALLDNATAPTDADRIFRRVAEEQQQESRLAGDDHKEQQQAAHVDFSGFVACLTAVAKQRRDAAQPRQPWEVRQKKEREKRRFEAKKREQEQGQRAKQAKQQQQAAAAQQQQQQQQQQAVQLAEGWGSMGQDVRGLRPSMSGLSVAQTIVEGEEQGGPPDVRRQRSLRARSLSSRSLRQRLLGPSPESLLQALLRQYVLPLASTGETEQDPIYDALFEPESMAVFHKFDDKLRALFSWYSTLDDPRNLSWDKIVDFKITLSPDEFLLMLINFKVVPLLMSRQDAFNCCDLCFSPEGISSLFRDMSYSGFLLCLASCATFLPNTLAQRIQMSCTPEELHHYKRYVMHTEPHLQLELEETLQQMELQRRAKLDDQGRQAAGKDFYEFQGERYQAATEKHIAETDLGRKLTVLNRREEARQALALTRLRNFYADVRSVAVFNNLRSSSKARSRTRGNSPASKAKKHAYAGLWSEAEDEHDETPPKTPMSGIAFFSGSMQIKTPKISTVQGVAPSSNLQGPHQLPWAYAATPRQFLLQQLQAQAPIDEAPIETQPQIEHVAAGVQGKSRRDSSWATSSLPQPPPAIASLKSMAATMKGSQSPSASIQHRMASPLCWVPNKKASLVEQELQLLADAANGNAINGSNKLGPVGSSIQTLQQQQQQPQHQLAFPSQLAALSSIPSSHQNPLKPQQQPYQPQVSYQHSLQPTRQHNYFHQQYPQQTAIQPFYQQQQQQQQHLQADRLCIEARDESEVMRAFTATLPSISTSKHRATPARGPVSARASPQQYQQHPGSLLNHQHQPQQQQLQPQHQQQGSLHHHQNQRQHQQQQLQQHQQQQFQHQQLPQHQQQQQQHKTLDESSSKLHGVSRSSPFASLELQIPIKTH</sequence>
<keyword evidence="1" id="KW-0175">Coiled coil</keyword>
<feature type="region of interest" description="Disordered" evidence="2">
    <location>
        <begin position="843"/>
        <end position="868"/>
    </location>
</feature>
<feature type="compositionally biased region" description="Polar residues" evidence="2">
    <location>
        <begin position="946"/>
        <end position="955"/>
    </location>
</feature>
<accession>A0A7S3QWM3</accession>
<dbReference type="EMBL" id="HBIP01017515">
    <property type="protein sequence ID" value="CAE0495231.1"/>
    <property type="molecule type" value="Transcribed_RNA"/>
</dbReference>
<evidence type="ECO:0000256" key="2">
    <source>
        <dbReference type="SAM" id="MobiDB-lite"/>
    </source>
</evidence>